<evidence type="ECO:0000256" key="8">
    <source>
        <dbReference type="HAMAP-Rule" id="MF_03123"/>
    </source>
</evidence>
<dbReference type="InterPro" id="IPR013785">
    <property type="entry name" value="Aldolase_TIM"/>
</dbReference>
<keyword evidence="6 8" id="KW-0411">Iron-sulfur</keyword>
<feature type="compositionally biased region" description="Basic residues" evidence="9">
    <location>
        <begin position="21"/>
        <end position="30"/>
    </location>
</feature>
<dbReference type="GO" id="GO:0046872">
    <property type="term" value="F:metal ion binding"/>
    <property type="evidence" value="ECO:0007669"/>
    <property type="project" value="UniProtKB-KW"/>
</dbReference>
<keyword evidence="8" id="KW-0496">Mitochondrion</keyword>
<feature type="region of interest" description="Disordered" evidence="9">
    <location>
        <begin position="16"/>
        <end position="39"/>
    </location>
</feature>
<evidence type="ECO:0000256" key="6">
    <source>
        <dbReference type="ARBA" id="ARBA00023014"/>
    </source>
</evidence>
<keyword evidence="2 8" id="KW-0808">Transferase</keyword>
<evidence type="ECO:0000256" key="1">
    <source>
        <dbReference type="ARBA" id="ARBA00022485"/>
    </source>
</evidence>
<organism evidence="11 12">
    <name type="scientific">Chrysochromulina tobinii</name>
    <dbReference type="NCBI Taxonomy" id="1460289"/>
    <lineage>
        <taxon>Eukaryota</taxon>
        <taxon>Haptista</taxon>
        <taxon>Haptophyta</taxon>
        <taxon>Prymnesiophyceae</taxon>
        <taxon>Prymnesiales</taxon>
        <taxon>Chrysochromulinaceae</taxon>
        <taxon>Chrysochromulina</taxon>
    </lineage>
</organism>
<feature type="domain" description="Radical SAM core" evidence="10">
    <location>
        <begin position="126"/>
        <end position="349"/>
    </location>
</feature>
<dbReference type="SFLD" id="SFLDG01058">
    <property type="entry name" value="lipoyl_synthase_like"/>
    <property type="match status" value="1"/>
</dbReference>
<dbReference type="SMART" id="SM00729">
    <property type="entry name" value="Elp3"/>
    <property type="match status" value="1"/>
</dbReference>
<dbReference type="PANTHER" id="PTHR10949">
    <property type="entry name" value="LIPOYL SYNTHASE"/>
    <property type="match status" value="1"/>
</dbReference>
<dbReference type="GO" id="GO:0005739">
    <property type="term" value="C:mitochondrion"/>
    <property type="evidence" value="ECO:0007669"/>
    <property type="project" value="UniProtKB-SubCell"/>
</dbReference>
<name>A0A0M0JE05_9EUKA</name>
<evidence type="ECO:0000256" key="9">
    <source>
        <dbReference type="SAM" id="MobiDB-lite"/>
    </source>
</evidence>
<dbReference type="GO" id="GO:0016992">
    <property type="term" value="F:lipoate synthase activity"/>
    <property type="evidence" value="ECO:0007669"/>
    <property type="project" value="UniProtKB-UniRule"/>
</dbReference>
<keyword evidence="1 8" id="KW-0004">4Fe-4S</keyword>
<evidence type="ECO:0000313" key="11">
    <source>
        <dbReference type="EMBL" id="KOO24816.1"/>
    </source>
</evidence>
<feature type="binding site" evidence="8">
    <location>
        <position position="119"/>
    </location>
    <ligand>
        <name>[4Fe-4S] cluster</name>
        <dbReference type="ChEBI" id="CHEBI:49883"/>
        <label>1</label>
    </ligand>
</feature>
<feature type="binding site" evidence="8">
    <location>
        <position position="114"/>
    </location>
    <ligand>
        <name>[4Fe-4S] cluster</name>
        <dbReference type="ChEBI" id="CHEBI:49883"/>
        <label>1</label>
    </ligand>
</feature>
<gene>
    <name evidence="11" type="ORF">Ctob_006560</name>
</gene>
<comment type="function">
    <text evidence="8">Catalyzes the radical-mediated insertion of two sulfur atoms into the C-6 and C-8 positions of the octanoyl moiety bound to the lipoyl domains of lipoate-dependent enzymes, thereby converting the octanoylated domains into lipoylated derivatives.</text>
</comment>
<dbReference type="InterPro" id="IPR058240">
    <property type="entry name" value="rSAM_sf"/>
</dbReference>
<comment type="pathway">
    <text evidence="8">Protein modification; protein lipoylation via endogenous pathway; protein N(6)-(lipoyl)lysine from octanoyl-[acyl-carrier-protein]: step 2/2.</text>
</comment>
<dbReference type="UniPathway" id="UPA00538">
    <property type="reaction ID" value="UER00593"/>
</dbReference>
<dbReference type="SFLD" id="SFLDS00029">
    <property type="entry name" value="Radical_SAM"/>
    <property type="match status" value="1"/>
</dbReference>
<protein>
    <recommendedName>
        <fullName evidence="8">Lipoyl synthase, mitochondrial</fullName>
        <ecNumber evidence="8">2.8.1.8</ecNumber>
    </recommendedName>
    <alternativeName>
        <fullName evidence="8">Lipoate synthase</fullName>
        <shortName evidence="8">LS</shortName>
        <shortName evidence="8">Lip-syn</shortName>
    </alternativeName>
    <alternativeName>
        <fullName evidence="8">Lipoic acid synthase</fullName>
    </alternativeName>
</protein>
<dbReference type="NCBIfam" id="NF004019">
    <property type="entry name" value="PRK05481.1"/>
    <property type="match status" value="1"/>
</dbReference>
<comment type="caution">
    <text evidence="11">The sequence shown here is derived from an EMBL/GenBank/DDBJ whole genome shotgun (WGS) entry which is preliminary data.</text>
</comment>
<evidence type="ECO:0000313" key="12">
    <source>
        <dbReference type="Proteomes" id="UP000037460"/>
    </source>
</evidence>
<dbReference type="InterPro" id="IPR007197">
    <property type="entry name" value="rSAM"/>
</dbReference>
<dbReference type="InterPro" id="IPR006638">
    <property type="entry name" value="Elp3/MiaA/NifB-like_rSAM"/>
</dbReference>
<feature type="binding site" evidence="8">
    <location>
        <position position="125"/>
    </location>
    <ligand>
        <name>[4Fe-4S] cluster</name>
        <dbReference type="ChEBI" id="CHEBI:49883"/>
        <label>1</label>
    </ligand>
</feature>
<keyword evidence="4 8" id="KW-0479">Metal-binding</keyword>
<dbReference type="Pfam" id="PF04055">
    <property type="entry name" value="Radical_SAM"/>
    <property type="match status" value="1"/>
</dbReference>
<dbReference type="EMBL" id="JWZX01003051">
    <property type="protein sequence ID" value="KOO24816.1"/>
    <property type="molecule type" value="Genomic_DNA"/>
</dbReference>
<dbReference type="HAMAP" id="MF_00206">
    <property type="entry name" value="Lipoyl_synth"/>
    <property type="match status" value="1"/>
</dbReference>
<feature type="binding site" evidence="8">
    <location>
        <position position="140"/>
    </location>
    <ligand>
        <name>[4Fe-4S] cluster</name>
        <dbReference type="ChEBI" id="CHEBI:49883"/>
        <label>2</label>
        <note>4Fe-4S-S-AdoMet</note>
    </ligand>
</feature>
<dbReference type="Proteomes" id="UP000037460">
    <property type="component" value="Unassembled WGS sequence"/>
</dbReference>
<dbReference type="Gene3D" id="3.20.20.70">
    <property type="entry name" value="Aldolase class I"/>
    <property type="match status" value="1"/>
</dbReference>
<dbReference type="NCBIfam" id="TIGR00510">
    <property type="entry name" value="lipA"/>
    <property type="match status" value="1"/>
</dbReference>
<dbReference type="SFLD" id="SFLDF00271">
    <property type="entry name" value="lipoyl_synthase"/>
    <property type="match status" value="1"/>
</dbReference>
<dbReference type="PROSITE" id="PS51918">
    <property type="entry name" value="RADICAL_SAM"/>
    <property type="match status" value="1"/>
</dbReference>
<evidence type="ECO:0000256" key="7">
    <source>
        <dbReference type="ARBA" id="ARBA00047326"/>
    </source>
</evidence>
<reference evidence="12" key="1">
    <citation type="journal article" date="2015" name="PLoS Genet.">
        <title>Genome Sequence and Transcriptome Analyses of Chrysochromulina tobin: Metabolic Tools for Enhanced Algal Fitness in the Prominent Order Prymnesiales (Haptophyceae).</title>
        <authorList>
            <person name="Hovde B.T."/>
            <person name="Deodato C.R."/>
            <person name="Hunsperger H.M."/>
            <person name="Ryken S.A."/>
            <person name="Yost W."/>
            <person name="Jha R.K."/>
            <person name="Patterson J."/>
            <person name="Monnat R.J. Jr."/>
            <person name="Barlow S.B."/>
            <person name="Starkenburg S.R."/>
            <person name="Cattolico R.A."/>
        </authorList>
    </citation>
    <scope>NUCLEOTIDE SEQUENCE</scope>
    <source>
        <strain evidence="12">CCMP291</strain>
    </source>
</reference>
<dbReference type="PANTHER" id="PTHR10949:SF0">
    <property type="entry name" value="LIPOYL SYNTHASE, MITOCHONDRIAL"/>
    <property type="match status" value="1"/>
</dbReference>
<comment type="similarity">
    <text evidence="8">Belongs to the radical SAM superfamily. Lipoyl synthase family.</text>
</comment>
<dbReference type="CDD" id="cd01335">
    <property type="entry name" value="Radical_SAM"/>
    <property type="match status" value="1"/>
</dbReference>
<sequence>MRLHLHTLLAVSLQHPGPAARHVHPPRMHMPRPAPSGGITAKEAADAHLASLGYGPGGRTEAMRPKVGAPMPEGRRPDWFHVPAPGGANTRFADLKESLEKTAHEGKPRLATVCEEAQCPNIGECWNGGTATIMLLGDTCTRGCKFCAVKTDAAPEPPDEEEPWNTADAVTQWGVDYIVLTSVDRDDLPDGGAAHFAQTVGLLKLRKPSLRVECLVSDFQGDLKSVAMLAQSGLDVYAHNIETVERLQPFVRDKRASYKQSLSVLKEAKRLGELPGAQRVYTKSSIMLGLGETEAEILQTMHDLRQVGVDVLTLGQYLRPTDHHLAVVDYVTPERFEYYRQQGEAMGFRYVASGPMVRSSYKAGELFMAAMMDRDRSEAEIKEPSWNPALAI</sequence>
<dbReference type="EC" id="2.8.1.8" evidence="8"/>
<comment type="catalytic activity">
    <reaction evidence="7 8">
        <text>[[Fe-S] cluster scaffold protein carrying a second [4Fe-4S](2+) cluster] + N(6)-octanoyl-L-lysyl-[protein] + 2 oxidized [2Fe-2S]-[ferredoxin] + 2 S-adenosyl-L-methionine + 4 H(+) = [[Fe-S] cluster scaffold protein] + N(6)-[(R)-dihydrolipoyl]-L-lysyl-[protein] + 4 Fe(3+) + 2 hydrogen sulfide + 2 5'-deoxyadenosine + 2 L-methionine + 2 reduced [2Fe-2S]-[ferredoxin]</text>
        <dbReference type="Rhea" id="RHEA:16585"/>
        <dbReference type="Rhea" id="RHEA-COMP:9928"/>
        <dbReference type="Rhea" id="RHEA-COMP:10000"/>
        <dbReference type="Rhea" id="RHEA-COMP:10001"/>
        <dbReference type="Rhea" id="RHEA-COMP:10475"/>
        <dbReference type="Rhea" id="RHEA-COMP:14568"/>
        <dbReference type="Rhea" id="RHEA-COMP:14569"/>
        <dbReference type="ChEBI" id="CHEBI:15378"/>
        <dbReference type="ChEBI" id="CHEBI:17319"/>
        <dbReference type="ChEBI" id="CHEBI:29034"/>
        <dbReference type="ChEBI" id="CHEBI:29919"/>
        <dbReference type="ChEBI" id="CHEBI:33722"/>
        <dbReference type="ChEBI" id="CHEBI:33737"/>
        <dbReference type="ChEBI" id="CHEBI:33738"/>
        <dbReference type="ChEBI" id="CHEBI:57844"/>
        <dbReference type="ChEBI" id="CHEBI:59789"/>
        <dbReference type="ChEBI" id="CHEBI:78809"/>
        <dbReference type="ChEBI" id="CHEBI:83100"/>
        <dbReference type="EC" id="2.8.1.8"/>
    </reaction>
</comment>
<dbReference type="SUPFAM" id="SSF102114">
    <property type="entry name" value="Radical SAM enzymes"/>
    <property type="match status" value="1"/>
</dbReference>
<keyword evidence="12" id="KW-1185">Reference proteome</keyword>
<accession>A0A0M0JE05</accession>
<comment type="cofactor">
    <cofactor evidence="8">
        <name>[4Fe-4S] cluster</name>
        <dbReference type="ChEBI" id="CHEBI:49883"/>
    </cofactor>
    <text evidence="8">Binds 2 [4Fe-4S] clusters per subunit. One cluster is coordinated with 3 cysteines and an exchangeable S-adenosyl-L-methionine.</text>
</comment>
<feature type="binding site" evidence="8">
    <location>
        <position position="360"/>
    </location>
    <ligand>
        <name>[4Fe-4S] cluster</name>
        <dbReference type="ChEBI" id="CHEBI:49883"/>
        <label>1</label>
    </ligand>
</feature>
<dbReference type="NCBIfam" id="NF009544">
    <property type="entry name" value="PRK12928.1"/>
    <property type="match status" value="1"/>
</dbReference>
<keyword evidence="5 8" id="KW-0408">Iron</keyword>
<evidence type="ECO:0000256" key="2">
    <source>
        <dbReference type="ARBA" id="ARBA00022679"/>
    </source>
</evidence>
<evidence type="ECO:0000256" key="4">
    <source>
        <dbReference type="ARBA" id="ARBA00022723"/>
    </source>
</evidence>
<dbReference type="InterPro" id="IPR003698">
    <property type="entry name" value="Lipoyl_synth"/>
</dbReference>
<dbReference type="AlphaFoldDB" id="A0A0M0JE05"/>
<dbReference type="GO" id="GO:0009249">
    <property type="term" value="P:protein lipoylation"/>
    <property type="evidence" value="ECO:0007669"/>
    <property type="project" value="UniProtKB-UniRule"/>
</dbReference>
<feature type="binding site" evidence="8">
    <location>
        <position position="147"/>
    </location>
    <ligand>
        <name>[4Fe-4S] cluster</name>
        <dbReference type="ChEBI" id="CHEBI:49883"/>
        <label>2</label>
        <note>4Fe-4S-S-AdoMet</note>
    </ligand>
</feature>
<dbReference type="OrthoDB" id="3231at2759"/>
<evidence type="ECO:0000256" key="5">
    <source>
        <dbReference type="ARBA" id="ARBA00023004"/>
    </source>
</evidence>
<keyword evidence="3 8" id="KW-0949">S-adenosyl-L-methionine</keyword>
<proteinExistence type="inferred from homology"/>
<evidence type="ECO:0000259" key="10">
    <source>
        <dbReference type="PROSITE" id="PS51918"/>
    </source>
</evidence>
<feature type="binding site" evidence="8">
    <location>
        <position position="144"/>
    </location>
    <ligand>
        <name>[4Fe-4S] cluster</name>
        <dbReference type="ChEBI" id="CHEBI:49883"/>
        <label>2</label>
        <note>4Fe-4S-S-AdoMet</note>
    </ligand>
</feature>
<dbReference type="GO" id="GO:0051539">
    <property type="term" value="F:4 iron, 4 sulfur cluster binding"/>
    <property type="evidence" value="ECO:0007669"/>
    <property type="project" value="UniProtKB-UniRule"/>
</dbReference>
<evidence type="ECO:0000256" key="3">
    <source>
        <dbReference type="ARBA" id="ARBA00022691"/>
    </source>
</evidence>
<comment type="subcellular location">
    <subcellularLocation>
        <location evidence="8">Mitochondrion</location>
    </subcellularLocation>
</comment>